<dbReference type="Pfam" id="PF04149">
    <property type="entry name" value="DUF397"/>
    <property type="match status" value="1"/>
</dbReference>
<dbReference type="InterPro" id="IPR007278">
    <property type="entry name" value="DUF397"/>
</dbReference>
<dbReference type="RefSeq" id="WP_344031812.1">
    <property type="nucleotide sequence ID" value="NZ_BAAABX010000072.1"/>
</dbReference>
<reference evidence="3" key="1">
    <citation type="journal article" date="2019" name="Int. J. Syst. Evol. Microbiol.">
        <title>The Global Catalogue of Microorganisms (GCM) 10K type strain sequencing project: providing services to taxonomists for standard genome sequencing and annotation.</title>
        <authorList>
            <consortium name="The Broad Institute Genomics Platform"/>
            <consortium name="The Broad Institute Genome Sequencing Center for Infectious Disease"/>
            <person name="Wu L."/>
            <person name="Ma J."/>
        </authorList>
    </citation>
    <scope>NUCLEOTIDE SEQUENCE [LARGE SCALE GENOMIC DNA]</scope>
    <source>
        <strain evidence="3">JCM 4788</strain>
    </source>
</reference>
<evidence type="ECO:0000259" key="1">
    <source>
        <dbReference type="Pfam" id="PF04149"/>
    </source>
</evidence>
<keyword evidence="3" id="KW-1185">Reference proteome</keyword>
<accession>A0ABN0Z4T8</accession>
<organism evidence="2 3">
    <name type="scientific">Streptomyces luteireticuli</name>
    <dbReference type="NCBI Taxonomy" id="173858"/>
    <lineage>
        <taxon>Bacteria</taxon>
        <taxon>Bacillati</taxon>
        <taxon>Actinomycetota</taxon>
        <taxon>Actinomycetes</taxon>
        <taxon>Kitasatosporales</taxon>
        <taxon>Streptomycetaceae</taxon>
        <taxon>Streptomyces</taxon>
    </lineage>
</organism>
<dbReference type="Proteomes" id="UP001500879">
    <property type="component" value="Unassembled WGS sequence"/>
</dbReference>
<name>A0ABN0Z4T8_9ACTN</name>
<proteinExistence type="predicted"/>
<comment type="caution">
    <text evidence="2">The sequence shown here is derived from an EMBL/GenBank/DDBJ whole genome shotgun (WGS) entry which is preliminary data.</text>
</comment>
<protein>
    <submittedName>
        <fullName evidence="2">DUF397 domain-containing protein</fullName>
    </submittedName>
</protein>
<evidence type="ECO:0000313" key="2">
    <source>
        <dbReference type="EMBL" id="GAA0433450.1"/>
    </source>
</evidence>
<evidence type="ECO:0000313" key="3">
    <source>
        <dbReference type="Proteomes" id="UP001500879"/>
    </source>
</evidence>
<dbReference type="EMBL" id="BAAABX010000072">
    <property type="protein sequence ID" value="GAA0433450.1"/>
    <property type="molecule type" value="Genomic_DNA"/>
</dbReference>
<gene>
    <name evidence="2" type="ORF">GCM10010357_63740</name>
</gene>
<feature type="domain" description="DUF397" evidence="1">
    <location>
        <begin position="11"/>
        <end position="64"/>
    </location>
</feature>
<sequence>MSVARSDLSIAVWRKSSRSASGGGCVEIAEQFPDAMPIRDSKSPARPPILVPRGAWAAFVNALRTDMSA</sequence>